<dbReference type="GO" id="GO:0051082">
    <property type="term" value="F:unfolded protein binding"/>
    <property type="evidence" value="ECO:0007669"/>
    <property type="project" value="UniProtKB-UniRule"/>
</dbReference>
<dbReference type="Gene3D" id="2.10.230.10">
    <property type="entry name" value="Heat shock protein DnaJ, cysteine-rich domain"/>
    <property type="match status" value="1"/>
</dbReference>
<dbReference type="RefSeq" id="WP_094205690.1">
    <property type="nucleotide sequence ID" value="NZ_JAWGQT010000014.1"/>
</dbReference>
<evidence type="ECO:0000256" key="9">
    <source>
        <dbReference type="HAMAP-Rule" id="MF_01152"/>
    </source>
</evidence>
<feature type="repeat" description="CXXCXGXG motif" evidence="9">
    <location>
        <begin position="143"/>
        <end position="150"/>
    </location>
</feature>
<feature type="domain" description="CR-type" evidence="12">
    <location>
        <begin position="130"/>
        <end position="212"/>
    </location>
</feature>
<feature type="repeat" description="CXXCXGXG motif" evidence="9">
    <location>
        <begin position="186"/>
        <end position="193"/>
    </location>
</feature>
<dbReference type="EMBL" id="NDYC01000019">
    <property type="protein sequence ID" value="OXZ27574.1"/>
    <property type="molecule type" value="Genomic_DNA"/>
</dbReference>
<evidence type="ECO:0000313" key="14">
    <source>
        <dbReference type="Proteomes" id="UP000215413"/>
    </source>
</evidence>
<dbReference type="InterPro" id="IPR018253">
    <property type="entry name" value="DnaJ_domain_CS"/>
</dbReference>
<feature type="zinc finger region" description="CR-type" evidence="10">
    <location>
        <begin position="130"/>
        <end position="212"/>
    </location>
</feature>
<keyword evidence="1 9" id="KW-0235">DNA replication</keyword>
<keyword evidence="4 9" id="KW-0863">Zinc-finger</keyword>
<feature type="binding site" evidence="9">
    <location>
        <position position="186"/>
    </location>
    <ligand>
        <name>Zn(2+)</name>
        <dbReference type="ChEBI" id="CHEBI:29105"/>
        <label>2</label>
    </ligand>
</feature>
<feature type="domain" description="J" evidence="11">
    <location>
        <begin position="3"/>
        <end position="68"/>
    </location>
</feature>
<evidence type="ECO:0000256" key="10">
    <source>
        <dbReference type="PROSITE-ProRule" id="PRU00546"/>
    </source>
</evidence>
<dbReference type="PRINTS" id="PR00625">
    <property type="entry name" value="JDOMAIN"/>
</dbReference>
<dbReference type="GO" id="GO:0031072">
    <property type="term" value="F:heat shock protein binding"/>
    <property type="evidence" value="ECO:0007669"/>
    <property type="project" value="InterPro"/>
</dbReference>
<dbReference type="InterPro" id="IPR036869">
    <property type="entry name" value="J_dom_sf"/>
</dbReference>
<dbReference type="SUPFAM" id="SSF49493">
    <property type="entry name" value="HSP40/DnaJ peptide-binding domain"/>
    <property type="match status" value="2"/>
</dbReference>
<evidence type="ECO:0000256" key="1">
    <source>
        <dbReference type="ARBA" id="ARBA00022705"/>
    </source>
</evidence>
<gene>
    <name evidence="9" type="primary">dnaJ</name>
    <name evidence="13" type="ORF">B9N49_04405</name>
</gene>
<dbReference type="Gene3D" id="1.10.287.110">
    <property type="entry name" value="DnaJ domain"/>
    <property type="match status" value="1"/>
</dbReference>
<dbReference type="NCBIfam" id="TIGR02349">
    <property type="entry name" value="DnaJ_bact"/>
    <property type="match status" value="1"/>
</dbReference>
<dbReference type="GO" id="GO:0008270">
    <property type="term" value="F:zinc ion binding"/>
    <property type="evidence" value="ECO:0007669"/>
    <property type="project" value="UniProtKB-UniRule"/>
</dbReference>
<dbReference type="PANTHER" id="PTHR43096">
    <property type="entry name" value="DNAJ HOMOLOG 1, MITOCHONDRIAL-RELATED"/>
    <property type="match status" value="1"/>
</dbReference>
<dbReference type="GO" id="GO:0005524">
    <property type="term" value="F:ATP binding"/>
    <property type="evidence" value="ECO:0007669"/>
    <property type="project" value="InterPro"/>
</dbReference>
<evidence type="ECO:0000256" key="6">
    <source>
        <dbReference type="ARBA" id="ARBA00023186"/>
    </source>
</evidence>
<evidence type="ECO:0000256" key="7">
    <source>
        <dbReference type="ARBA" id="ARBA00061004"/>
    </source>
</evidence>
<feature type="repeat" description="CXXCXGXG motif" evidence="9">
    <location>
        <begin position="200"/>
        <end position="207"/>
    </location>
</feature>
<feature type="binding site" evidence="9">
    <location>
        <position position="189"/>
    </location>
    <ligand>
        <name>Zn(2+)</name>
        <dbReference type="ChEBI" id="CHEBI:29105"/>
        <label>2</label>
    </ligand>
</feature>
<name>A0A233V5B0_FINMA</name>
<evidence type="ECO:0000256" key="3">
    <source>
        <dbReference type="ARBA" id="ARBA00022737"/>
    </source>
</evidence>
<evidence type="ECO:0000256" key="2">
    <source>
        <dbReference type="ARBA" id="ARBA00022723"/>
    </source>
</evidence>
<keyword evidence="9" id="KW-0346">Stress response</keyword>
<dbReference type="GO" id="GO:0005737">
    <property type="term" value="C:cytoplasm"/>
    <property type="evidence" value="ECO:0007669"/>
    <property type="project" value="UniProtKB-SubCell"/>
</dbReference>
<evidence type="ECO:0000256" key="5">
    <source>
        <dbReference type="ARBA" id="ARBA00022833"/>
    </source>
</evidence>
<dbReference type="AlphaFoldDB" id="A0A233V5B0"/>
<comment type="domain">
    <text evidence="9">The J domain is necessary and sufficient to stimulate DnaK ATPase activity. Zinc center 1 plays an important role in the autonomous, DnaK-independent chaperone activity of DnaJ. Zinc center 2 is essential for interaction with DnaK and for DnaJ activity.</text>
</comment>
<dbReference type="CDD" id="cd06257">
    <property type="entry name" value="DnaJ"/>
    <property type="match status" value="1"/>
</dbReference>
<proteinExistence type="inferred from homology"/>
<dbReference type="SUPFAM" id="SSF46565">
    <property type="entry name" value="Chaperone J-domain"/>
    <property type="match status" value="1"/>
</dbReference>
<feature type="binding site" evidence="9">
    <location>
        <position position="200"/>
    </location>
    <ligand>
        <name>Zn(2+)</name>
        <dbReference type="ChEBI" id="CHEBI:29105"/>
        <label>1</label>
    </ligand>
</feature>
<sequence>MKNLYEILEINENATQEEIKKSYRKLAKKYHPDINSGDPEAENKFKEINGAYEVLGDKEKRKKYDMYGDRIFDQGSGGGFSDIGDIFGDFFGDIFGGFSSRSYSRNPNAPRKGSNIQVELEIDFEDSINGIKKEISYKKKVKCHVCNGDGAKPGTKKRKCDKCNGTGIINDTKRTPFGIFTQQSECDKCHGEGYVIDEKCENCKGKGYEVQRKTINITIPKGINNGAIMSVKGEGNDGENNGSPGDLYVIIKIREHEFFRRINNDIVFDMPITYAQAVLGSKIEVPTLDGIEEFELPEGTQPNTTFKLKSKGVPYLNSNTRGDILFTVKIIVPKKINKAQKEKLIEFSESMNQELNVNEKKSIFDKIKDMFE</sequence>
<protein>
    <recommendedName>
        <fullName evidence="8 9">Chaperone protein DnaJ</fullName>
    </recommendedName>
</protein>
<keyword evidence="2 9" id="KW-0479">Metal-binding</keyword>
<dbReference type="SUPFAM" id="SSF57938">
    <property type="entry name" value="DnaJ/Hsp40 cysteine-rich domain"/>
    <property type="match status" value="1"/>
</dbReference>
<dbReference type="InterPro" id="IPR001305">
    <property type="entry name" value="HSP_DnaJ_Cys-rich_dom"/>
</dbReference>
<comment type="subcellular location">
    <subcellularLocation>
        <location evidence="9">Cytoplasm</location>
    </subcellularLocation>
</comment>
<dbReference type="InterPro" id="IPR002939">
    <property type="entry name" value="DnaJ_C"/>
</dbReference>
<keyword evidence="6 9" id="KW-0143">Chaperone</keyword>
<dbReference type="InterPro" id="IPR036410">
    <property type="entry name" value="HSP_DnaJ_Cys-rich_dom_sf"/>
</dbReference>
<dbReference type="Pfam" id="PF01556">
    <property type="entry name" value="DnaJ_C"/>
    <property type="match status" value="1"/>
</dbReference>
<feature type="binding site" evidence="9">
    <location>
        <position position="143"/>
    </location>
    <ligand>
        <name>Zn(2+)</name>
        <dbReference type="ChEBI" id="CHEBI:29105"/>
        <label>1</label>
    </ligand>
</feature>
<dbReference type="InterPro" id="IPR012724">
    <property type="entry name" value="DnaJ"/>
</dbReference>
<evidence type="ECO:0000256" key="4">
    <source>
        <dbReference type="ARBA" id="ARBA00022771"/>
    </source>
</evidence>
<keyword evidence="9" id="KW-0963">Cytoplasm</keyword>
<dbReference type="PANTHER" id="PTHR43096:SF10">
    <property type="entry name" value="CHAPERONE PROTEIN DNAJ A6, CHLOROPLASTIC"/>
    <property type="match status" value="1"/>
</dbReference>
<feature type="binding site" evidence="9">
    <location>
        <position position="160"/>
    </location>
    <ligand>
        <name>Zn(2+)</name>
        <dbReference type="ChEBI" id="CHEBI:29105"/>
        <label>2</label>
    </ligand>
</feature>
<dbReference type="Proteomes" id="UP000215413">
    <property type="component" value="Unassembled WGS sequence"/>
</dbReference>
<feature type="binding site" evidence="9">
    <location>
        <position position="203"/>
    </location>
    <ligand>
        <name>Zn(2+)</name>
        <dbReference type="ChEBI" id="CHEBI:29105"/>
        <label>1</label>
    </ligand>
</feature>
<evidence type="ECO:0000313" key="13">
    <source>
        <dbReference type="EMBL" id="OXZ27574.1"/>
    </source>
</evidence>
<comment type="similarity">
    <text evidence="7 9">Belongs to the DnaJ family.</text>
</comment>
<evidence type="ECO:0000256" key="8">
    <source>
        <dbReference type="ARBA" id="ARBA00067609"/>
    </source>
</evidence>
<keyword evidence="5 9" id="KW-0862">Zinc</keyword>
<dbReference type="CDD" id="cd10719">
    <property type="entry name" value="DnaJ_zf"/>
    <property type="match status" value="1"/>
</dbReference>
<dbReference type="FunFam" id="2.60.260.20:FF:000005">
    <property type="entry name" value="Chaperone protein dnaJ 1, mitochondrial"/>
    <property type="match status" value="1"/>
</dbReference>
<dbReference type="SMART" id="SM00271">
    <property type="entry name" value="DnaJ"/>
    <property type="match status" value="1"/>
</dbReference>
<dbReference type="Pfam" id="PF00226">
    <property type="entry name" value="DnaJ"/>
    <property type="match status" value="1"/>
</dbReference>
<reference evidence="14" key="1">
    <citation type="submission" date="2017-04" db="EMBL/GenBank/DDBJ databases">
        <title>Finegoldia magna isolated from orthopedic joint implant-associated infections.</title>
        <authorList>
            <person name="Bjorklund S."/>
            <person name="Bruggemann H."/>
            <person name="Jensen A."/>
            <person name="Hellmark B."/>
            <person name="Soderquist B."/>
        </authorList>
    </citation>
    <scope>NUCLEOTIDE SEQUENCE [LARGE SCALE GENOMIC DNA]</scope>
    <source>
        <strain evidence="14">CCUG 54800</strain>
    </source>
</reference>
<comment type="subunit">
    <text evidence="9">Homodimer.</text>
</comment>
<dbReference type="PROSITE" id="PS50076">
    <property type="entry name" value="DNAJ_2"/>
    <property type="match status" value="1"/>
</dbReference>
<feature type="binding site" evidence="9">
    <location>
        <position position="146"/>
    </location>
    <ligand>
        <name>Zn(2+)</name>
        <dbReference type="ChEBI" id="CHEBI:29105"/>
        <label>1</label>
    </ligand>
</feature>
<keyword evidence="3 9" id="KW-0677">Repeat</keyword>
<dbReference type="PROSITE" id="PS00636">
    <property type="entry name" value="DNAJ_1"/>
    <property type="match status" value="1"/>
</dbReference>
<dbReference type="Gene3D" id="2.60.260.20">
    <property type="entry name" value="Urease metallochaperone UreE, N-terminal domain"/>
    <property type="match status" value="2"/>
</dbReference>
<accession>A0A233V5B0</accession>
<evidence type="ECO:0000259" key="12">
    <source>
        <dbReference type="PROSITE" id="PS51188"/>
    </source>
</evidence>
<dbReference type="GO" id="GO:0006260">
    <property type="term" value="P:DNA replication"/>
    <property type="evidence" value="ECO:0007669"/>
    <property type="project" value="UniProtKB-KW"/>
</dbReference>
<feature type="binding site" evidence="9">
    <location>
        <position position="163"/>
    </location>
    <ligand>
        <name>Zn(2+)</name>
        <dbReference type="ChEBI" id="CHEBI:29105"/>
        <label>2</label>
    </ligand>
</feature>
<dbReference type="InterPro" id="IPR001623">
    <property type="entry name" value="DnaJ_domain"/>
</dbReference>
<comment type="caution">
    <text evidence="13">The sequence shown here is derived from an EMBL/GenBank/DDBJ whole genome shotgun (WGS) entry which is preliminary data.</text>
</comment>
<dbReference type="FunFam" id="2.10.230.10:FF:000002">
    <property type="entry name" value="Molecular chaperone DnaJ"/>
    <property type="match status" value="1"/>
</dbReference>
<organism evidence="13 14">
    <name type="scientific">Finegoldia magna</name>
    <name type="common">Peptostreptococcus magnus</name>
    <dbReference type="NCBI Taxonomy" id="1260"/>
    <lineage>
        <taxon>Bacteria</taxon>
        <taxon>Bacillati</taxon>
        <taxon>Bacillota</taxon>
        <taxon>Tissierellia</taxon>
        <taxon>Tissierellales</taxon>
        <taxon>Peptoniphilaceae</taxon>
        <taxon>Finegoldia</taxon>
    </lineage>
</organism>
<evidence type="ECO:0000259" key="11">
    <source>
        <dbReference type="PROSITE" id="PS50076"/>
    </source>
</evidence>
<comment type="cofactor">
    <cofactor evidence="9">
        <name>Zn(2+)</name>
        <dbReference type="ChEBI" id="CHEBI:29105"/>
    </cofactor>
    <text evidence="9">Binds 2 Zn(2+) ions per monomer.</text>
</comment>
<dbReference type="CDD" id="cd10747">
    <property type="entry name" value="DnaJ_C"/>
    <property type="match status" value="1"/>
</dbReference>
<dbReference type="NCBIfam" id="NF008035">
    <property type="entry name" value="PRK10767.1"/>
    <property type="match status" value="1"/>
</dbReference>
<comment type="function">
    <text evidence="9">Participates actively in the response to hyperosmotic and heat shock by preventing the aggregation of stress-denatured proteins and by disaggregating proteins, also in an autonomous, DnaK-independent fashion. Unfolded proteins bind initially to DnaJ; upon interaction with the DnaJ-bound protein, DnaK hydrolyzes its bound ATP, resulting in the formation of a stable complex. GrpE releases ADP from DnaK; ATP binding to DnaK triggers the release of the substrate protein, thus completing the reaction cycle. Several rounds of ATP-dependent interactions between DnaJ, DnaK and GrpE are required for fully efficient folding. Also involved, together with DnaK and GrpE, in the DNA replication of plasmids through activation of initiation proteins.</text>
</comment>
<dbReference type="InterPro" id="IPR008971">
    <property type="entry name" value="HSP40/DnaJ_pept-bd"/>
</dbReference>
<dbReference type="PROSITE" id="PS51188">
    <property type="entry name" value="ZF_CR"/>
    <property type="match status" value="1"/>
</dbReference>
<feature type="repeat" description="CXXCXGXG motif" evidence="9">
    <location>
        <begin position="160"/>
        <end position="167"/>
    </location>
</feature>
<dbReference type="Pfam" id="PF00684">
    <property type="entry name" value="DnaJ_CXXCXGXG"/>
    <property type="match status" value="1"/>
</dbReference>
<dbReference type="GO" id="GO:0009408">
    <property type="term" value="P:response to heat"/>
    <property type="evidence" value="ECO:0007669"/>
    <property type="project" value="InterPro"/>
</dbReference>
<dbReference type="GO" id="GO:0042026">
    <property type="term" value="P:protein refolding"/>
    <property type="evidence" value="ECO:0007669"/>
    <property type="project" value="TreeGrafter"/>
</dbReference>
<dbReference type="HAMAP" id="MF_01152">
    <property type="entry name" value="DnaJ"/>
    <property type="match status" value="1"/>
</dbReference>